<gene>
    <name evidence="2" type="ORF">ACFSB2_18990</name>
</gene>
<dbReference type="Proteomes" id="UP001597079">
    <property type="component" value="Unassembled WGS sequence"/>
</dbReference>
<feature type="transmembrane region" description="Helical" evidence="1">
    <location>
        <begin position="121"/>
        <end position="146"/>
    </location>
</feature>
<dbReference type="EMBL" id="JBHUCX010000075">
    <property type="protein sequence ID" value="MFD1676763.1"/>
    <property type="molecule type" value="Genomic_DNA"/>
</dbReference>
<organism evidence="2 3">
    <name type="scientific">Alicyclobacillus fodiniaquatilis</name>
    <dbReference type="NCBI Taxonomy" id="1661150"/>
    <lineage>
        <taxon>Bacteria</taxon>
        <taxon>Bacillati</taxon>
        <taxon>Bacillota</taxon>
        <taxon>Bacilli</taxon>
        <taxon>Bacillales</taxon>
        <taxon>Alicyclobacillaceae</taxon>
        <taxon>Alicyclobacillus</taxon>
    </lineage>
</organism>
<dbReference type="InterPro" id="IPR053046">
    <property type="entry name" value="ABC-5_transporter"/>
</dbReference>
<feature type="transmembrane region" description="Helical" evidence="1">
    <location>
        <begin position="78"/>
        <end position="96"/>
    </location>
</feature>
<dbReference type="RefSeq" id="WP_377944671.1">
    <property type="nucleotide sequence ID" value="NZ_JBHUCX010000075.1"/>
</dbReference>
<name>A0ABW4JNP8_9BACL</name>
<evidence type="ECO:0008006" key="4">
    <source>
        <dbReference type="Google" id="ProtNLM"/>
    </source>
</evidence>
<keyword evidence="1" id="KW-0812">Transmembrane</keyword>
<feature type="transmembrane region" description="Helical" evidence="1">
    <location>
        <begin position="255"/>
        <end position="276"/>
    </location>
</feature>
<dbReference type="PANTHER" id="PTHR39177:SF1">
    <property type="entry name" value="ABC TRANSPORTER PERMEASE YTRC-RELATED"/>
    <property type="match status" value="1"/>
</dbReference>
<evidence type="ECO:0000256" key="1">
    <source>
        <dbReference type="SAM" id="Phobius"/>
    </source>
</evidence>
<feature type="transmembrane region" description="Helical" evidence="1">
    <location>
        <begin position="297"/>
        <end position="318"/>
    </location>
</feature>
<reference evidence="3" key="1">
    <citation type="journal article" date="2019" name="Int. J. Syst. Evol. Microbiol.">
        <title>The Global Catalogue of Microorganisms (GCM) 10K type strain sequencing project: providing services to taxonomists for standard genome sequencing and annotation.</title>
        <authorList>
            <consortium name="The Broad Institute Genomics Platform"/>
            <consortium name="The Broad Institute Genome Sequencing Center for Infectious Disease"/>
            <person name="Wu L."/>
            <person name="Ma J."/>
        </authorList>
    </citation>
    <scope>NUCLEOTIDE SEQUENCE [LARGE SCALE GENOMIC DNA]</scope>
    <source>
        <strain evidence="3">CGMCC 1.12286</strain>
    </source>
</reference>
<comment type="caution">
    <text evidence="2">The sequence shown here is derived from an EMBL/GenBank/DDBJ whole genome shotgun (WGS) entry which is preliminary data.</text>
</comment>
<evidence type="ECO:0000313" key="2">
    <source>
        <dbReference type="EMBL" id="MFD1676763.1"/>
    </source>
</evidence>
<feature type="transmembrane region" description="Helical" evidence="1">
    <location>
        <begin position="186"/>
        <end position="214"/>
    </location>
</feature>
<evidence type="ECO:0000313" key="3">
    <source>
        <dbReference type="Proteomes" id="UP001597079"/>
    </source>
</evidence>
<keyword evidence="3" id="KW-1185">Reference proteome</keyword>
<proteinExistence type="predicted"/>
<dbReference type="PANTHER" id="PTHR39177">
    <property type="entry name" value="ABC TRANSPORTER PERMEASE YTRC-RELATED"/>
    <property type="match status" value="1"/>
</dbReference>
<feature type="transmembrane region" description="Helical" evidence="1">
    <location>
        <begin position="20"/>
        <end position="39"/>
    </location>
</feature>
<keyword evidence="1" id="KW-0472">Membrane</keyword>
<protein>
    <recommendedName>
        <fullName evidence="4">ABC transporter permease</fullName>
    </recommendedName>
</protein>
<feature type="transmembrane region" description="Helical" evidence="1">
    <location>
        <begin position="324"/>
        <end position="344"/>
    </location>
</feature>
<accession>A0ABW4JNP8</accession>
<feature type="transmembrane region" description="Helical" evidence="1">
    <location>
        <begin position="158"/>
        <end position="180"/>
    </location>
</feature>
<keyword evidence="1" id="KW-1133">Transmembrane helix</keyword>
<sequence>MAEFSYQKALFYKEWLHKRWAALFVFLLIAPSVYLQTLMPLNGRRIIQIGSPGHWQAVDVVALNFADTVNQIENRYTTGIWACLVVVVFALYSIWIERYHDTFWVTLGGPTSKSTILRTKFLVDAAIIVGVFTVLGASLCIIDGAVHAHYSIAGIARWWLAEVGILMGMYGLTVLISTVLGNPFAAGIIIFGVTVAPMYLGALLVNWLGANLIYFVDGHTTAHIPTSWKLMWIISHLSPLNWYNMTFTKTWGHPALFFVWFLLASLICCWLAVRLFERADNERLSNLFVFHQTQHGVALILSAVVAFIVVDTALHQASTTHAAYLMWFCVVTAIIWLLFTFVRLRWLKVR</sequence>